<evidence type="ECO:0000313" key="1">
    <source>
        <dbReference type="EMBL" id="ORY84316.1"/>
    </source>
</evidence>
<dbReference type="AlphaFoldDB" id="A0A1Y2FM68"/>
<dbReference type="GeneID" id="63785617"/>
<keyword evidence="2" id="KW-1185">Reference proteome</keyword>
<gene>
    <name evidence="1" type="ORF">BCR37DRAFT_378323</name>
</gene>
<evidence type="ECO:0000313" key="2">
    <source>
        <dbReference type="Proteomes" id="UP000193685"/>
    </source>
</evidence>
<comment type="caution">
    <text evidence="1">The sequence shown here is derived from an EMBL/GenBank/DDBJ whole genome shotgun (WGS) entry which is preliminary data.</text>
</comment>
<proteinExistence type="predicted"/>
<dbReference type="OrthoDB" id="1696305at2759"/>
<name>A0A1Y2FM68_PROLT</name>
<dbReference type="Proteomes" id="UP000193685">
    <property type="component" value="Unassembled WGS sequence"/>
</dbReference>
<reference evidence="1 2" key="1">
    <citation type="submission" date="2016-07" db="EMBL/GenBank/DDBJ databases">
        <title>Pervasive Adenine N6-methylation of Active Genes in Fungi.</title>
        <authorList>
            <consortium name="DOE Joint Genome Institute"/>
            <person name="Mondo S.J."/>
            <person name="Dannebaum R.O."/>
            <person name="Kuo R.C."/>
            <person name="Labutti K."/>
            <person name="Haridas S."/>
            <person name="Kuo A."/>
            <person name="Salamov A."/>
            <person name="Ahrendt S.R."/>
            <person name="Lipzen A."/>
            <person name="Sullivan W."/>
            <person name="Andreopoulos W.B."/>
            <person name="Clum A."/>
            <person name="Lindquist E."/>
            <person name="Daum C."/>
            <person name="Ramamoorthy G.K."/>
            <person name="Gryganskyi A."/>
            <person name="Culley D."/>
            <person name="Magnuson J.K."/>
            <person name="James T.Y."/>
            <person name="O'Malley M.A."/>
            <person name="Stajich J.E."/>
            <person name="Spatafora J.W."/>
            <person name="Visel A."/>
            <person name="Grigoriev I.V."/>
        </authorList>
    </citation>
    <scope>NUCLEOTIDE SEQUENCE [LARGE SCALE GENOMIC DNA]</scope>
    <source>
        <strain evidence="1 2">12-1054</strain>
    </source>
</reference>
<dbReference type="RefSeq" id="XP_040726334.1">
    <property type="nucleotide sequence ID" value="XM_040869018.1"/>
</dbReference>
<sequence length="97" mass="10565">MGPRKFAQQCLPRLQFHNPALVIEVERAPRDRKANPKNETPNVPAFAEFYASGAETGASPMKRIDIQGLHSDAIAESIKTELGAEEVSETQGTTVMA</sequence>
<accession>A0A1Y2FM68</accession>
<dbReference type="EMBL" id="MCFI01000006">
    <property type="protein sequence ID" value="ORY84316.1"/>
    <property type="molecule type" value="Genomic_DNA"/>
</dbReference>
<protein>
    <submittedName>
        <fullName evidence="1">Uncharacterized protein</fullName>
    </submittedName>
</protein>
<organism evidence="1 2">
    <name type="scientific">Protomyces lactucae-debilis</name>
    <dbReference type="NCBI Taxonomy" id="2754530"/>
    <lineage>
        <taxon>Eukaryota</taxon>
        <taxon>Fungi</taxon>
        <taxon>Dikarya</taxon>
        <taxon>Ascomycota</taxon>
        <taxon>Taphrinomycotina</taxon>
        <taxon>Taphrinomycetes</taxon>
        <taxon>Taphrinales</taxon>
        <taxon>Protomycetaceae</taxon>
        <taxon>Protomyces</taxon>
    </lineage>
</organism>